<dbReference type="HOGENOM" id="CLU_224168_0_0_2"/>
<dbReference type="PANTHER" id="PTHR32158:SF21">
    <property type="match status" value="1"/>
</dbReference>
<dbReference type="SMART" id="SM00710">
    <property type="entry name" value="PbH1"/>
    <property type="match status" value="32"/>
</dbReference>
<dbReference type="Gene3D" id="2.60.40.10">
    <property type="entry name" value="Immunoglobulins"/>
    <property type="match status" value="3"/>
</dbReference>
<dbReference type="InterPro" id="IPR012334">
    <property type="entry name" value="Pectin_lyas_fold"/>
</dbReference>
<evidence type="ECO:0000259" key="2">
    <source>
        <dbReference type="Pfam" id="PF16640"/>
    </source>
</evidence>
<feature type="domain" description="Bacterial Ig-like" evidence="2">
    <location>
        <begin position="2997"/>
        <end position="3071"/>
    </location>
</feature>
<evidence type="ECO:0000313" key="3">
    <source>
        <dbReference type="EMBL" id="EEE42557.1"/>
    </source>
</evidence>
<feature type="non-terminal residue" evidence="3">
    <location>
        <position position="3473"/>
    </location>
</feature>
<evidence type="ECO:0000259" key="1">
    <source>
        <dbReference type="Pfam" id="PF13229"/>
    </source>
</evidence>
<dbReference type="Pfam" id="PF13229">
    <property type="entry name" value="Beta_helix"/>
    <property type="match status" value="2"/>
</dbReference>
<feature type="domain" description="Right handed beta helix" evidence="1">
    <location>
        <begin position="648"/>
        <end position="822"/>
    </location>
</feature>
<name>B9AGG7_METSM</name>
<evidence type="ECO:0000313" key="4">
    <source>
        <dbReference type="Proteomes" id="UP000003489"/>
    </source>
</evidence>
<sequence>MDKKILLICLIAIVAFSISCVSAADSNEIVMNSSDAIGISEDISVDDVVFANQISSEDSQVVGDSPSGEVWVATTGSDDNDGSQASPVASVSKAVDLAQSGSTIHIKEGTYNQGKISLTKSLSFVGEGKVILNSNGANVFACENDGYNLEFTNLVFTGVSSTAGTSCGLKVGGNGNLKVINCTFTDISAKYGAMQLYTTGVADIINSTIKDVTCGVTRGSIVYISGTGEYNFDNLSIINPKLSDSVTGAAVHLRNVFYVFGVATVTLTNSRITGASGPMMSLIENKGTLTISNTVISNNVIGKTESGINGQYLLYLGNSNFVTALNMTNCIIENNTFGNADTSALAYIFKNSIVNLTYSSIMNNGFSKNVDVKSGITPTVNLDYNWWGTNTYTGDNVNKWVVMSTPETTINAESGKAIDVSVNFNHYTDASGSIQDLAQSISGINVDFSAVSGTLSKNNVASVDGIATVTYTTTTNDKITAKSGSQSLTIDVVAKQAAADIWVATTGSDDNDGSQANPVATIAKAIELAGDGYTIHIADGNYVNDKTLSISKSLTLEGSANTVIDGNASKIMEVTADATVVLTNLSFTNGNDALVGAISNEGKLTISNSNFYSNKATGNSGTIITNKNKLNINNSKFYQNSAGKGVVNNQNDTLLVIDNSEFYNNDMTSFSNSYGIVYTTSANATISNTVFRNNAVKYGGAIYATKSSDATIGIVNIINSTFESNSANTGQGGALFVSGGECIIKESMFINNKANPGKFTGGQGGAIYTSLNGNVSVTDSVFKNNQAKLGAALYLNGGSNSTISYSVLLDNVAEGDYAISNAESASGVATVNYNWWGTNSPKNLVPSTVTLNNWVIMSADPTTVTDAEIGDVKTISVNFNKYSSFDTINDLSKPLPAIDVEFSAVNGTLASNLVSTVNGVAAVSYTVNGNDQIAVKSGSQTLTIEVVAKLPVTDVWVSASGSDANDGSQDSPVATIAKAIELVAEGYTIHVGEGTYIANSLTIAKSFAMIGSGKVIIDGNASKIMNINENTIVNFTNVAFTNALNNYGGVMQSKGTVNLNNVSIYKNTQKSGSTPTVSSIYNTGVMTIVNSNIYENDGYGLIFNSGNLDIINTSISSNNVAKGTTYAFLYIDSGAVNVINSTLSDNTARLGGIWLNKGTLNVNNATFENNVVTVGNGGAIHIESDSSTATIKDSKFIGNKANKDGGAIYNKGTLNIETSIFDANAASNGNTGYHGDDIYNSGILTLHYSALLGKGTNKLIYNEGREPSANAQYNWWGTNSNPSTLVGAGLDYDDEPCDDVDVSNWVVMSVDPTSIEKVIVGNEKTLTVNFNHYNANGVIKELAKSIPSINVNFEAVNGTLSSDVAATDNGVASVTYTVKGNDQITVKSGSQTLTVPVTTKELTNIVTNNTFFDYFGDDGMLLGDITFDTLIFKGEFSNLGVNVVYVPRAIVINGDNAVLRNIAIMCEQGTTLNNLTLNATNYVADTDGALIYAIGSDVTVNNITIDYNATDGSNNAIAVYASGADNFKLVNSTITFTGNNVDGKVFAQGIKIAKSNNAVVDSNIITTSCPLVDVDYSHWGSIDTDLVFAIGVEKSENVKIINNIVDNSAWTKGNNANFPTFDAFIAHTANNLLIKNNTISHTDLITPKGTSSYIYALDFYESNSVIVEDNRVLLNTTGGKEGAGAAYAVQVTGPYNNFVVKGNNLTTVSNGPNLGVYSQNYYGATEITAENNWINVTGFAGPAEFALVSGMEFQDTVAKAYNNTIYVQNVNEYNDDNNIAGITYVQSTSGSHQFDIQNNTIYSEGKYAVLIKSAKDSQIIGNTLYAHELNGDDAAIFKSGTNNVIKNNYPMSTDIIIDVNNAWIGKEAVIGITLNSAATGTANIMVGGKTYTVNLTDGKATLKVSDLPAGENTVKVDYDGDGKFKSSTNSTTFKVFDGIVTNETFFDYFINGTLADYVPEGATLDFRGKFYSHDDVKFDLVINKPINMISTTGDAFIDLNTTAGSLLGENPGSCFTINNGGSGSNVSGIIFHNTQVWIYDAHNVVLNNISVIVENKRVGSGVGTTAIRHGSTNVTLKNSYIYTSNNGGSSSIVLTHVQNCTVENNTIVGEGNVGNLLYLNTFNDAGCDLSNDYNKIINNKITGPSPAAGICYGIGINGNNNLIAGNVINYAGNGIVPAWGATPNNNTYCDNVLIGGASMSVAASSIAYNNTVSGTLTIGSGSVAYNNTAKAISVSSNSVVSNSSATAALTVQAGAKVANVTAASLSVSGKNAVIENVSISGVGTIKSSATNTTLINSTFGGMLTVQSAKNTIKYNNIVLATGDAAILATGGDNVITNNYLIAGDKLGDNAVNSTVETNIVKDNLPGGIVNVTITAKDVFEGSDVIIDVTVDSLSNLTEKFMLKINNKEYVLSFTDSKANVTISDLTAGKYDIAVTYGDETYTLINATSDVSVYGNVVTNETFFIYFDEDGLLREEVPFDELIFKGEFSDIVNLISITTPLKITSDNAVLRNIAFAVLSDNVVLNGLTLISNVSCADNGGALILVAGNNVNVSNMNISYIIKESVDAVAINANGVSNLNVVNSNIFFESCPKDDTLTACVINIDGVSNSFINGNNITAVLPYLFASNYDMKYFMMGVNTVNPIRMRECNNVTFSKNNVNTTANDGSASFPTLQCMFIVGSNDCVIDGNNFSMIDTLIPAGTSNYLYGINIGYNKNLMISNNDFKMSTAGGKDAAGTAYAIQGVECEVSMIGNNITSISNGPNLGIYFASMTGGTSELYIANNLINVTGLASASGSWALVSGIEVQNGNAKIYNNTIYTYNVGDYSPENYMYGISYAQYMYGDRSFDIRDNRIYVDGHYAVSFINVDGSNVTGNLLITRNLGGDAAVEIKAGKNNVVENNYPRSSDLIFNITSEEPGKILIDVTIDKKATGNIAVIVDGDKYDVAIVNGSAKLTLSDLPAGVYYIEAKYNGNSIVTESYNSTKFTIDLIDSSIAVEAKDIKCGEEAVITATVTNGATGTVTFFVNGKTYVVDITDSVATLKIADLTTGDYPVFAYYNGDKYYKTSYNSTTFNVAKLASTTTVNVSDIKVGEDAVISIAVPEITSGVVSVTVGDAIYNVAVVDGKGSLTLSGLASGSYDVVAKFNGDDKYLASEDSAKFNVTKLASTIDIAVDNIKVGENAVISVALPEDATGEVIISVNGKNYTVMTKYGMANVTISDLANGTYSVDVFYNGDDIYAPIKNSTAFTVSKVSDYNMTVDIADIVKGENATITVSVPEDGTGSVIVTINGTDYNGTVVNGTAKVIIPGLDEGSYKVVTFYTGDNKYDSMVVNGTITVNKNTRTTLIMDDVVKYFRGSQKLIAKLVDGFGNPIVNATVYFTINGRVYAKITDENGMASMGIGLVPNEYKVSAVFNGTDDYDMATADATVLVKSTILGNDTALYFLNGTSYVAKFLDSDGNALANTTVKFNINGVFYTR</sequence>
<dbReference type="SUPFAM" id="SSF51126">
    <property type="entry name" value="Pectin lyase-like"/>
    <property type="match status" value="5"/>
</dbReference>
<comment type="caution">
    <text evidence="3">The sequence shown here is derived from an EMBL/GenBank/DDBJ whole genome shotgun (WGS) entry which is preliminary data.</text>
</comment>
<dbReference type="OrthoDB" id="78087at2157"/>
<dbReference type="InterPro" id="IPR006626">
    <property type="entry name" value="PbH1"/>
</dbReference>
<dbReference type="PANTHER" id="PTHR32158">
    <property type="entry name" value="RING-TYPE DOMAIN-CONTAINING PROTEIN"/>
    <property type="match status" value="1"/>
</dbReference>
<feature type="domain" description="Bacterial Ig-like" evidence="2">
    <location>
        <begin position="1871"/>
        <end position="1935"/>
    </location>
</feature>
<dbReference type="InterPro" id="IPR039448">
    <property type="entry name" value="Beta_helix"/>
</dbReference>
<gene>
    <name evidence="3" type="ORF">METSMIALI_01471</name>
</gene>
<dbReference type="PROSITE" id="PS51257">
    <property type="entry name" value="PROKAR_LIPOPROTEIN"/>
    <property type="match status" value="1"/>
</dbReference>
<dbReference type="Gene3D" id="2.160.20.10">
    <property type="entry name" value="Single-stranded right-handed beta-helix, Pectin lyase-like"/>
    <property type="match status" value="4"/>
</dbReference>
<reference evidence="3 4" key="1">
    <citation type="submission" date="2008-10" db="EMBL/GenBank/DDBJ databases">
        <authorList>
            <person name="Fulton L."/>
            <person name="Clifton S."/>
            <person name="Fulton B."/>
            <person name="Xu J."/>
            <person name="Minx P."/>
            <person name="Pepin K.H."/>
            <person name="Johnson M."/>
            <person name="Bhonagiri V."/>
            <person name="Nash W.E."/>
            <person name="Mardis E.R."/>
            <person name="Wilson R.K."/>
        </authorList>
    </citation>
    <scope>NUCLEOTIDE SEQUENCE [LARGE SCALE GENOMIC DNA]</scope>
    <source>
        <strain evidence="3 4">DSM 2375</strain>
    </source>
</reference>
<dbReference type="RefSeq" id="WP_004036534.1">
    <property type="nucleotide sequence ID" value="NZ_DS996911.1"/>
</dbReference>
<accession>B9AGG7</accession>
<protein>
    <submittedName>
        <fullName evidence="3">Polymorphic outer membrane protein repeat (3 repeats)</fullName>
    </submittedName>
</protein>
<dbReference type="Pfam" id="PF16640">
    <property type="entry name" value="Big_3_5"/>
    <property type="match status" value="2"/>
</dbReference>
<dbReference type="EMBL" id="ABYW01000012">
    <property type="protein sequence ID" value="EEE42557.1"/>
    <property type="molecule type" value="Genomic_DNA"/>
</dbReference>
<proteinExistence type="predicted"/>
<feature type="domain" description="Right handed beta helix" evidence="1">
    <location>
        <begin position="1080"/>
        <end position="1218"/>
    </location>
</feature>
<reference evidence="3 4" key="2">
    <citation type="submission" date="2008-11" db="EMBL/GenBank/DDBJ databases">
        <title>Draft genome sequence of Methanobrevibacter smithii (DSM 2375).</title>
        <authorList>
            <person name="Sudarsanam P."/>
            <person name="Ley R."/>
            <person name="Guruge J."/>
            <person name="Turnbaugh P.J."/>
            <person name="Mahowald M."/>
            <person name="Liep D."/>
            <person name="Gordon J."/>
        </authorList>
    </citation>
    <scope>NUCLEOTIDE SEQUENCE [LARGE SCALE GENOMIC DNA]</scope>
    <source>
        <strain evidence="3 4">DSM 2375</strain>
    </source>
</reference>
<dbReference type="Proteomes" id="UP000003489">
    <property type="component" value="Unassembled WGS sequence"/>
</dbReference>
<dbReference type="InterPro" id="IPR011050">
    <property type="entry name" value="Pectin_lyase_fold/virulence"/>
</dbReference>
<organism evidence="3 4">
    <name type="scientific">Methanobrevibacter smithii DSM 2375</name>
    <dbReference type="NCBI Taxonomy" id="483214"/>
    <lineage>
        <taxon>Archaea</taxon>
        <taxon>Methanobacteriati</taxon>
        <taxon>Methanobacteriota</taxon>
        <taxon>Methanomada group</taxon>
        <taxon>Methanobacteria</taxon>
        <taxon>Methanobacteriales</taxon>
        <taxon>Methanobacteriaceae</taxon>
        <taxon>Methanobrevibacter</taxon>
    </lineage>
</organism>
<dbReference type="InterPro" id="IPR013783">
    <property type="entry name" value="Ig-like_fold"/>
</dbReference>
<dbReference type="InterPro" id="IPR032109">
    <property type="entry name" value="Big_3_5"/>
</dbReference>